<proteinExistence type="predicted"/>
<feature type="region of interest" description="Disordered" evidence="1">
    <location>
        <begin position="291"/>
        <end position="315"/>
    </location>
</feature>
<feature type="region of interest" description="Disordered" evidence="1">
    <location>
        <begin position="247"/>
        <end position="275"/>
    </location>
</feature>
<reference evidence="2 3" key="1">
    <citation type="journal article" date="2016" name="Mol. Biol. Evol.">
        <title>Comparative Genomics of Early-Diverging Mushroom-Forming Fungi Provides Insights into the Origins of Lignocellulose Decay Capabilities.</title>
        <authorList>
            <person name="Nagy L.G."/>
            <person name="Riley R."/>
            <person name="Tritt A."/>
            <person name="Adam C."/>
            <person name="Daum C."/>
            <person name="Floudas D."/>
            <person name="Sun H."/>
            <person name="Yadav J.S."/>
            <person name="Pangilinan J."/>
            <person name="Larsson K.H."/>
            <person name="Matsuura K."/>
            <person name="Barry K."/>
            <person name="Labutti K."/>
            <person name="Kuo R."/>
            <person name="Ohm R.A."/>
            <person name="Bhattacharya S.S."/>
            <person name="Shirouzu T."/>
            <person name="Yoshinaga Y."/>
            <person name="Martin F.M."/>
            <person name="Grigoriev I.V."/>
            <person name="Hibbett D.S."/>
        </authorList>
    </citation>
    <scope>NUCLEOTIDE SEQUENCE [LARGE SCALE GENOMIC DNA]</scope>
    <source>
        <strain evidence="2 3">L-15889</strain>
    </source>
</reference>
<dbReference type="AlphaFoldDB" id="A0A165L3E3"/>
<feature type="region of interest" description="Disordered" evidence="1">
    <location>
        <begin position="426"/>
        <end position="460"/>
    </location>
</feature>
<feature type="compositionally biased region" description="Basic residues" evidence="1">
    <location>
        <begin position="247"/>
        <end position="257"/>
    </location>
</feature>
<evidence type="ECO:0000256" key="1">
    <source>
        <dbReference type="SAM" id="MobiDB-lite"/>
    </source>
</evidence>
<dbReference type="Proteomes" id="UP000076727">
    <property type="component" value="Unassembled WGS sequence"/>
</dbReference>
<sequence>MRRHQCQYQFIRVVSVRASLFSDGSSHHGRNRGQARWPVFPHRTLTSARVREGARGGASAGVTHGAERARGAEAIDEIPRARALLAGVRLAGAAGDRLQATQQLPPTAHRARGSVARTHPLALGRQPTAHRITAFALGPAPSRRVQRAPGRRFGGALRGQNGEAAPAGQSIDYATLLRPRSACPWPGGEGPPVPLRRQRRRLGASACVRAGGRAGGRPHARALTAARGTVAGRLPFASVGVSNLRAARRRRQRRLPRVRAPAAVARPPPRPGMTHCAGSAAIPVRPRLRCQPRSPARPAVHSPAGALPPSLPCARSRHDARRYARVMSYVLRPPCATYGAVCPDPTSPFPRPGTRSGLSGYIAGLENGPAAQPQPALKTDRAITRISCAPPLLLSVPGLPLLRRGRGTAVAHRTGTASCCCCSRSRSCPARGERGTNETTASTTNKKARPSPGNCSCQIP</sequence>
<gene>
    <name evidence="2" type="ORF">DAEQUDRAFT_84378</name>
</gene>
<organism evidence="2 3">
    <name type="scientific">Daedalea quercina L-15889</name>
    <dbReference type="NCBI Taxonomy" id="1314783"/>
    <lineage>
        <taxon>Eukaryota</taxon>
        <taxon>Fungi</taxon>
        <taxon>Dikarya</taxon>
        <taxon>Basidiomycota</taxon>
        <taxon>Agaricomycotina</taxon>
        <taxon>Agaricomycetes</taxon>
        <taxon>Polyporales</taxon>
        <taxon>Fomitopsis</taxon>
    </lineage>
</organism>
<protein>
    <submittedName>
        <fullName evidence="2">Uncharacterized protein</fullName>
    </submittedName>
</protein>
<accession>A0A165L3E3</accession>
<evidence type="ECO:0000313" key="2">
    <source>
        <dbReference type="EMBL" id="KZT63894.1"/>
    </source>
</evidence>
<evidence type="ECO:0000313" key="3">
    <source>
        <dbReference type="Proteomes" id="UP000076727"/>
    </source>
</evidence>
<dbReference type="EMBL" id="KV429151">
    <property type="protein sequence ID" value="KZT63894.1"/>
    <property type="molecule type" value="Genomic_DNA"/>
</dbReference>
<keyword evidence="3" id="KW-1185">Reference proteome</keyword>
<name>A0A165L3E3_9APHY</name>